<dbReference type="AlphaFoldDB" id="A0A239PV01"/>
<accession>A0A239PV01</accession>
<dbReference type="EMBL" id="FZQB01000006">
    <property type="protein sequence ID" value="SNT73853.1"/>
    <property type="molecule type" value="Genomic_DNA"/>
</dbReference>
<keyword evidence="5" id="KW-1185">Reference proteome</keyword>
<dbReference type="PANTHER" id="PTHR45953">
    <property type="entry name" value="IDURONATE 2-SULFATASE"/>
    <property type="match status" value="1"/>
</dbReference>
<evidence type="ECO:0000256" key="1">
    <source>
        <dbReference type="ARBA" id="ARBA00022723"/>
    </source>
</evidence>
<protein>
    <submittedName>
        <fullName evidence="4">Choline-sulfatase</fullName>
    </submittedName>
</protein>
<dbReference type="GO" id="GO:0005737">
    <property type="term" value="C:cytoplasm"/>
    <property type="evidence" value="ECO:0007669"/>
    <property type="project" value="TreeGrafter"/>
</dbReference>
<dbReference type="GO" id="GO:0046872">
    <property type="term" value="F:metal ion binding"/>
    <property type="evidence" value="ECO:0007669"/>
    <property type="project" value="UniProtKB-KW"/>
</dbReference>
<keyword evidence="1" id="KW-0479">Metal-binding</keyword>
<evidence type="ECO:0000313" key="5">
    <source>
        <dbReference type="Proteomes" id="UP000198307"/>
    </source>
</evidence>
<evidence type="ECO:0000256" key="2">
    <source>
        <dbReference type="ARBA" id="ARBA00022801"/>
    </source>
</evidence>
<proteinExistence type="predicted"/>
<organism evidence="4 5">
    <name type="scientific">Paracoccus seriniphilus</name>
    <dbReference type="NCBI Taxonomy" id="184748"/>
    <lineage>
        <taxon>Bacteria</taxon>
        <taxon>Pseudomonadati</taxon>
        <taxon>Pseudomonadota</taxon>
        <taxon>Alphaproteobacteria</taxon>
        <taxon>Rhodobacterales</taxon>
        <taxon>Paracoccaceae</taxon>
        <taxon>Paracoccus</taxon>
    </lineage>
</organism>
<dbReference type="Gene3D" id="3.40.720.10">
    <property type="entry name" value="Alkaline Phosphatase, subunit A"/>
    <property type="match status" value="1"/>
</dbReference>
<feature type="domain" description="Sulfatase N-terminal" evidence="3">
    <location>
        <begin position="5"/>
        <end position="345"/>
    </location>
</feature>
<dbReference type="CDD" id="cd16037">
    <property type="entry name" value="sulfatase_like"/>
    <property type="match status" value="1"/>
</dbReference>
<evidence type="ECO:0000313" key="4">
    <source>
        <dbReference type="EMBL" id="SNT73853.1"/>
    </source>
</evidence>
<gene>
    <name evidence="4" type="ORF">SAMN05444959_10633</name>
</gene>
<dbReference type="OrthoDB" id="9795675at2"/>
<dbReference type="Proteomes" id="UP000198307">
    <property type="component" value="Unassembled WGS sequence"/>
</dbReference>
<dbReference type="InterPro" id="IPR000917">
    <property type="entry name" value="Sulfatase_N"/>
</dbReference>
<keyword evidence="2" id="KW-0378">Hydrolase</keyword>
<dbReference type="PANTHER" id="PTHR45953:SF1">
    <property type="entry name" value="IDURONATE 2-SULFATASE"/>
    <property type="match status" value="1"/>
</dbReference>
<name>A0A239PV01_9RHOB</name>
<dbReference type="SUPFAM" id="SSF53649">
    <property type="entry name" value="Alkaline phosphatase-like"/>
    <property type="match status" value="1"/>
</dbReference>
<dbReference type="GO" id="GO:0008484">
    <property type="term" value="F:sulfuric ester hydrolase activity"/>
    <property type="evidence" value="ECO:0007669"/>
    <property type="project" value="TreeGrafter"/>
</dbReference>
<sequence>MAKSKNLLVIMSDEHQARAMGCAGQSFVKTPNLDRLAARGVRFTNAYTPSPICVPARAAFATGRYVHDIRLWDNAMPYIGNPRGWGHALQDQGTRVESIGKLHYRDAADPAGFDVEHIPMQVVGGHGMVWGSLRREGERVQKDSRMLGEYIGPGESNYTRYDAAVTERTERWLADAAARPDQPWCLYVGLVAPHFPLVVAQEFLDLYPRGCLPPLKLHPRDGYVQHPWVARQAAALTGDVAMKDEDERQMARACYYALCSWMDHNVGRIVAALEANGLAEDTTIIYTSDHGDNVGARGLWGKSNMYEESAAVPLIVAEPGASASTCATPVSLLDVSETIIQHFGATLEGERPGRSLYDIAAEPEDEERLVFSEYHAVGAVSGCFMLRKGPWKLIHYEGFPAELFNLKDDPEETVNLAQDPASAGVLAALYEDLNSICDPARTSDQAFADQDRLIASYGGREAAMNIGAPAATPPPEMIEA</sequence>
<dbReference type="InterPro" id="IPR017850">
    <property type="entry name" value="Alkaline_phosphatase_core_sf"/>
</dbReference>
<reference evidence="4 5" key="1">
    <citation type="submission" date="2017-07" db="EMBL/GenBank/DDBJ databases">
        <authorList>
            <person name="Sun Z.S."/>
            <person name="Albrecht U."/>
            <person name="Echele G."/>
            <person name="Lee C.C."/>
        </authorList>
    </citation>
    <scope>NUCLEOTIDE SEQUENCE [LARGE SCALE GENOMIC DNA]</scope>
    <source>
        <strain evidence="4 5">DSM 14827</strain>
    </source>
</reference>
<dbReference type="Pfam" id="PF00884">
    <property type="entry name" value="Sulfatase"/>
    <property type="match status" value="1"/>
</dbReference>
<dbReference type="RefSeq" id="WP_089344231.1">
    <property type="nucleotide sequence ID" value="NZ_CP067130.1"/>
</dbReference>
<evidence type="ECO:0000259" key="3">
    <source>
        <dbReference type="Pfam" id="PF00884"/>
    </source>
</evidence>